<dbReference type="Proteomes" id="UP000033009">
    <property type="component" value="Segment"/>
</dbReference>
<protein>
    <submittedName>
        <fullName evidence="1">Uncharacterized protein</fullName>
    </submittedName>
</protein>
<dbReference type="EMBL" id="KJ019082">
    <property type="protein sequence ID" value="AIX26766.1"/>
    <property type="molecule type" value="Genomic_DNA"/>
</dbReference>
<organism evidence="1 2">
    <name type="scientific">Synechococcus phage ACG-2014i</name>
    <dbReference type="NCBI Taxonomy" id="1493513"/>
    <lineage>
        <taxon>Viruses</taxon>
        <taxon>Duplodnaviria</taxon>
        <taxon>Heunggongvirae</taxon>
        <taxon>Uroviricota</taxon>
        <taxon>Caudoviricetes</taxon>
        <taxon>Pantevenvirales</taxon>
        <taxon>Kyanoviridae</taxon>
        <taxon>Chalconvirus</taxon>
        <taxon>Chalconvirus acg2014i</taxon>
    </lineage>
</organism>
<dbReference type="GeneID" id="24404892"/>
<evidence type="ECO:0000313" key="2">
    <source>
        <dbReference type="Proteomes" id="UP000033009"/>
    </source>
</evidence>
<dbReference type="RefSeq" id="YP_009140834.1">
    <property type="nucleotide sequence ID" value="NC_027132.1"/>
</dbReference>
<reference evidence="1 2" key="1">
    <citation type="submission" date="2013-12" db="EMBL/GenBank/DDBJ databases">
        <title>Ecological redundancy of diverse viral populations within a natural community.</title>
        <authorList>
            <person name="Gregory A.C."/>
            <person name="LaButti K."/>
            <person name="Copeland A."/>
            <person name="Woyke T."/>
            <person name="Sullivan M.B."/>
        </authorList>
    </citation>
    <scope>NUCLEOTIDE SEQUENCE [LARGE SCALE GENOMIC DNA]</scope>
    <source>
        <strain evidence="1">Syn7803US120</strain>
    </source>
</reference>
<dbReference type="KEGG" id="vg:24404892"/>
<sequence>MGATHQHDITCKNRTPSYLWGQLTDWTRGLTQIPNSCILGSWERKRPKDSTFYNPTHVGGVIPMTVMFKSDLSKIRITRQFETNIALAEGICHTASISDADLKKLINFKSLDRLAELLRTSREYIYEKCKADYEFALAVAHGTAILASRQGSKDESYVLDQINRVSSGYGIYVQSLNNQDLRPTKDGRLLNKAEFKESGLDKLECLKSIDGVINGNVEGYIFAKICFGEGGHQDNVFHEAAHFADWAEQYGEEGKVYVILIDTDLTNKFDRLKFNYDSDTVWVVDHVEFQQRLGIN</sequence>
<gene>
    <name evidence="1" type="ORF">Syn7803US120_45</name>
</gene>
<name>A0A0E3FG78_9CAUD</name>
<proteinExistence type="predicted"/>
<evidence type="ECO:0000313" key="1">
    <source>
        <dbReference type="EMBL" id="AIX26766.1"/>
    </source>
</evidence>
<keyword evidence="2" id="KW-1185">Reference proteome</keyword>
<accession>A0A0E3FG78</accession>